<accession>A0A1H7PUP7</accession>
<gene>
    <name evidence="1" type="ORF">SAMN05216469_12527</name>
</gene>
<dbReference type="EMBL" id="FOAT01000025">
    <property type="protein sequence ID" value="SEL39472.1"/>
    <property type="molecule type" value="Genomic_DNA"/>
</dbReference>
<organism evidence="1 2">
    <name type="scientific">Ruminococcus albus</name>
    <dbReference type="NCBI Taxonomy" id="1264"/>
    <lineage>
        <taxon>Bacteria</taxon>
        <taxon>Bacillati</taxon>
        <taxon>Bacillota</taxon>
        <taxon>Clostridia</taxon>
        <taxon>Eubacteriales</taxon>
        <taxon>Oscillospiraceae</taxon>
        <taxon>Ruminococcus</taxon>
    </lineage>
</organism>
<name>A0A1H7PUP7_RUMAL</name>
<evidence type="ECO:0000313" key="2">
    <source>
        <dbReference type="Proteomes" id="UP000186015"/>
    </source>
</evidence>
<proteinExistence type="predicted"/>
<protein>
    <submittedName>
        <fullName evidence="1">Uncharacterized protein</fullName>
    </submittedName>
</protein>
<dbReference type="Proteomes" id="UP000186015">
    <property type="component" value="Unassembled WGS sequence"/>
</dbReference>
<dbReference type="AlphaFoldDB" id="A0A1H7PUP7"/>
<sequence length="63" mass="7478">MKLAAQFKRSQFCFKFNCIIACKFWRNHQYGRFKFIYANIQVADTSLIAAHIKVKKDNGTNFR</sequence>
<evidence type="ECO:0000313" key="1">
    <source>
        <dbReference type="EMBL" id="SEL39472.1"/>
    </source>
</evidence>
<reference evidence="1 2" key="1">
    <citation type="submission" date="2016-10" db="EMBL/GenBank/DDBJ databases">
        <authorList>
            <person name="de Groot N.N."/>
        </authorList>
    </citation>
    <scope>NUCLEOTIDE SEQUENCE [LARGE SCALE GENOMIC DNA]</scope>
    <source>
        <strain evidence="1 2">KH2T6</strain>
    </source>
</reference>